<evidence type="ECO:0000313" key="2">
    <source>
        <dbReference type="Proteomes" id="UP000030655"/>
    </source>
</evidence>
<reference evidence="2" key="1">
    <citation type="submission" date="2013-02" db="EMBL/GenBank/DDBJ databases">
        <authorList>
            <consortium name="The Broad Institute Genome Sequencing Platform"/>
            <person name="Cuomo C."/>
            <person name="Becnel J."/>
            <person name="Sanscrainte N."/>
            <person name="Walker B."/>
            <person name="Young S.K."/>
            <person name="Zeng Q."/>
            <person name="Gargeya S."/>
            <person name="Fitzgerald M."/>
            <person name="Haas B."/>
            <person name="Abouelleil A."/>
            <person name="Alvarado L."/>
            <person name="Arachchi H.M."/>
            <person name="Berlin A.M."/>
            <person name="Chapman S.B."/>
            <person name="Dewar J."/>
            <person name="Goldberg J."/>
            <person name="Griggs A."/>
            <person name="Gujja S."/>
            <person name="Hansen M."/>
            <person name="Howarth C."/>
            <person name="Imamovic A."/>
            <person name="Larimer J."/>
            <person name="McCowan C."/>
            <person name="Murphy C."/>
            <person name="Neiman D."/>
            <person name="Pearson M."/>
            <person name="Priest M."/>
            <person name="Roberts A."/>
            <person name="Saif S."/>
            <person name="Shea T."/>
            <person name="Sisk P."/>
            <person name="Sykes S."/>
            <person name="Wortman J."/>
            <person name="Nusbaum C."/>
            <person name="Birren B."/>
        </authorList>
    </citation>
    <scope>NUCLEOTIDE SEQUENCE [LARGE SCALE GENOMIC DNA]</scope>
    <source>
        <strain evidence="2">PRA339</strain>
    </source>
</reference>
<dbReference type="InterPro" id="IPR018608">
    <property type="entry name" value="Gti1/Pac2"/>
</dbReference>
<dbReference type="Proteomes" id="UP000030655">
    <property type="component" value="Unassembled WGS sequence"/>
</dbReference>
<gene>
    <name evidence="1" type="ORF">H312_02160</name>
</gene>
<dbReference type="PANTHER" id="PTHR28027">
    <property type="entry name" value="TRANSCRIPTIONAL REGULATOR MIT1"/>
    <property type="match status" value="1"/>
</dbReference>
<organism evidence="1 2">
    <name type="scientific">Anncaliia algerae PRA339</name>
    <dbReference type="NCBI Taxonomy" id="1288291"/>
    <lineage>
        <taxon>Eukaryota</taxon>
        <taxon>Fungi</taxon>
        <taxon>Fungi incertae sedis</taxon>
        <taxon>Microsporidia</taxon>
        <taxon>Tubulinosematoidea</taxon>
        <taxon>Tubulinosematidae</taxon>
        <taxon>Anncaliia</taxon>
    </lineage>
</organism>
<evidence type="ECO:0000313" key="1">
    <source>
        <dbReference type="EMBL" id="KCZ80436.1"/>
    </source>
</evidence>
<keyword evidence="2" id="KW-1185">Reference proteome</keyword>
<dbReference type="VEuPathDB" id="MicrosporidiaDB:H312_02160"/>
<dbReference type="STRING" id="1288291.A0A059F0C1"/>
<dbReference type="Pfam" id="PF09729">
    <property type="entry name" value="Gti1_Pac2"/>
    <property type="match status" value="1"/>
</dbReference>
<proteinExistence type="predicted"/>
<reference evidence="1 2" key="2">
    <citation type="submission" date="2014-03" db="EMBL/GenBank/DDBJ databases">
        <title>The Genome Sequence of Anncaliia algerae insect isolate PRA339.</title>
        <authorList>
            <consortium name="The Broad Institute Genome Sequencing Platform"/>
            <consortium name="The Broad Institute Genome Sequencing Center for Infectious Disease"/>
            <person name="Cuomo C."/>
            <person name="Becnel J."/>
            <person name="Sanscrainte N."/>
            <person name="Walker B."/>
            <person name="Young S.K."/>
            <person name="Zeng Q."/>
            <person name="Gargeya S."/>
            <person name="Fitzgerald M."/>
            <person name="Haas B."/>
            <person name="Abouelleil A."/>
            <person name="Alvarado L."/>
            <person name="Arachchi H.M."/>
            <person name="Berlin A.M."/>
            <person name="Chapman S.B."/>
            <person name="Dewar J."/>
            <person name="Goldberg J."/>
            <person name="Griggs A."/>
            <person name="Gujja S."/>
            <person name="Hansen M."/>
            <person name="Howarth C."/>
            <person name="Imamovic A."/>
            <person name="Larimer J."/>
            <person name="McCowan C."/>
            <person name="Murphy C."/>
            <person name="Neiman D."/>
            <person name="Pearson M."/>
            <person name="Priest M."/>
            <person name="Roberts A."/>
            <person name="Saif S."/>
            <person name="Shea T."/>
            <person name="Sisk P."/>
            <person name="Sykes S."/>
            <person name="Wortman J."/>
            <person name="Nusbaum C."/>
            <person name="Birren B."/>
        </authorList>
    </citation>
    <scope>NUCLEOTIDE SEQUENCE [LARGE SCALE GENOMIC DNA]</scope>
    <source>
        <strain evidence="1 2">PRA339</strain>
    </source>
</reference>
<dbReference type="GO" id="GO:0003677">
    <property type="term" value="F:DNA binding"/>
    <property type="evidence" value="ECO:0007669"/>
    <property type="project" value="TreeGrafter"/>
</dbReference>
<dbReference type="AlphaFoldDB" id="A0A059F0C1"/>
<accession>A0A059F0C1</accession>
<name>A0A059F0C1_9MICR</name>
<dbReference type="EMBL" id="KK365181">
    <property type="protein sequence ID" value="KCZ80436.1"/>
    <property type="molecule type" value="Genomic_DNA"/>
</dbReference>
<dbReference type="PANTHER" id="PTHR28027:SF1">
    <property type="entry name" value="CAMP INDEPENDENT REGULATORY PROTEIN (AFU_ORTHOLOGUE AFUA_3G09640)"/>
    <property type="match status" value="1"/>
</dbReference>
<protein>
    <submittedName>
        <fullName evidence="1">Uncharacterized protein</fullName>
    </submittedName>
</protein>
<dbReference type="OrthoDB" id="5572844at2759"/>
<sequence length="212" mass="25245">MFPIDLQFNDFTAEYAEELCLKAKNGELPVTERRLTKLEKLAVQPNTCYIFKKSKIKRWTDGLDWSPSRISNCFLVYKSENLIRKNISFKEHNLSVCAYFPNKPNEKKKLIFNLMNYRSEKFKNFLLNYDNMESVEISNLSFTSKENASILNDEYFYNFRVKRELKLRDQFDDFISFSNKEHYDSENSNGSKETLVSNYDLMAEYDFNKSVF</sequence>
<dbReference type="HOGENOM" id="CLU_1299427_0_0_1"/>